<comment type="caution">
    <text evidence="1">The sequence shown here is derived from an EMBL/GenBank/DDBJ whole genome shotgun (WGS) entry which is preliminary data.</text>
</comment>
<proteinExistence type="predicted"/>
<keyword evidence="2" id="KW-1185">Reference proteome</keyword>
<name>A0A502GEF9_9GAMM</name>
<organism evidence="1 2">
    <name type="scientific">Ewingella americana</name>
    <dbReference type="NCBI Taxonomy" id="41202"/>
    <lineage>
        <taxon>Bacteria</taxon>
        <taxon>Pseudomonadati</taxon>
        <taxon>Pseudomonadota</taxon>
        <taxon>Gammaproteobacteria</taxon>
        <taxon>Enterobacterales</taxon>
        <taxon>Yersiniaceae</taxon>
        <taxon>Ewingella</taxon>
    </lineage>
</organism>
<reference evidence="1 2" key="1">
    <citation type="journal article" date="2019" name="Environ. Microbiol.">
        <title>Species interactions and distinct microbial communities in high Arctic permafrost affected cryosols are associated with the CH4 and CO2 gas fluxes.</title>
        <authorList>
            <person name="Altshuler I."/>
            <person name="Hamel J."/>
            <person name="Turney S."/>
            <person name="Magnuson E."/>
            <person name="Levesque R."/>
            <person name="Greer C."/>
            <person name="Whyte L.G."/>
        </authorList>
    </citation>
    <scope>NUCLEOTIDE SEQUENCE [LARGE SCALE GENOMIC DNA]</scope>
    <source>
        <strain evidence="1 2">E4</strain>
    </source>
</reference>
<evidence type="ECO:0000313" key="2">
    <source>
        <dbReference type="Proteomes" id="UP000317663"/>
    </source>
</evidence>
<evidence type="ECO:0000313" key="1">
    <source>
        <dbReference type="EMBL" id="TPG60121.1"/>
    </source>
</evidence>
<gene>
    <name evidence="1" type="ORF">EAH77_16260</name>
</gene>
<dbReference type="AlphaFoldDB" id="A0A502GEF9"/>
<accession>A0A502GEF9</accession>
<dbReference type="RefSeq" id="WP_140473848.1">
    <property type="nucleotide sequence ID" value="NZ_RCZD01000008.1"/>
</dbReference>
<dbReference type="EMBL" id="RCZD01000008">
    <property type="protein sequence ID" value="TPG60121.1"/>
    <property type="molecule type" value="Genomic_DNA"/>
</dbReference>
<sequence>MQKSEFTDIEELESHFPAQGFGIIAYGELASKFIRDDSKPLSERARAIRAYMPEFGGLSDQATLLAWQEHRANELQWLRDNVGREGVEL</sequence>
<dbReference type="Proteomes" id="UP000317663">
    <property type="component" value="Unassembled WGS sequence"/>
</dbReference>
<protein>
    <submittedName>
        <fullName evidence="1">Uncharacterized protein</fullName>
    </submittedName>
</protein>